<dbReference type="InterPro" id="IPR011042">
    <property type="entry name" value="6-blade_b-propeller_TolB-like"/>
</dbReference>
<proteinExistence type="inferred from homology"/>
<comment type="similarity">
    <text evidence="1">Belongs to the SMP-30/CGR1 family.</text>
</comment>
<feature type="domain" description="SMP-30/Gluconolactonase/LRE-like region" evidence="2">
    <location>
        <begin position="14"/>
        <end position="108"/>
    </location>
</feature>
<dbReference type="AlphaFoldDB" id="A0A8H7PPF8"/>
<keyword evidence="4" id="KW-1185">Reference proteome</keyword>
<name>A0A8H7PPF8_MORIS</name>
<feature type="domain" description="SMP-30/Gluconolactonase/LRE-like region" evidence="2">
    <location>
        <begin position="131"/>
        <end position="178"/>
    </location>
</feature>
<organism evidence="3 4">
    <name type="scientific">Mortierella isabellina</name>
    <name type="common">Filamentous fungus</name>
    <name type="synonym">Umbelopsis isabellina</name>
    <dbReference type="NCBI Taxonomy" id="91625"/>
    <lineage>
        <taxon>Eukaryota</taxon>
        <taxon>Fungi</taxon>
        <taxon>Fungi incertae sedis</taxon>
        <taxon>Mucoromycota</taxon>
        <taxon>Mucoromycotina</taxon>
        <taxon>Umbelopsidomycetes</taxon>
        <taxon>Umbelopsidales</taxon>
        <taxon>Umbelopsidaceae</taxon>
        <taxon>Umbelopsis</taxon>
    </lineage>
</organism>
<accession>A0A8H7PPF8</accession>
<dbReference type="SUPFAM" id="SSF63829">
    <property type="entry name" value="Calcium-dependent phosphotriesterase"/>
    <property type="match status" value="1"/>
</dbReference>
<dbReference type="GO" id="GO:0005509">
    <property type="term" value="F:calcium ion binding"/>
    <property type="evidence" value="ECO:0007669"/>
    <property type="project" value="TreeGrafter"/>
</dbReference>
<dbReference type="PANTHER" id="PTHR10907:SF65">
    <property type="entry name" value="ALDONOLACTONASE"/>
    <property type="match status" value="1"/>
</dbReference>
<feature type="domain" description="SMP-30/Gluconolactonase/LRE-like region" evidence="2">
    <location>
        <begin position="201"/>
        <end position="316"/>
    </location>
</feature>
<dbReference type="GO" id="GO:0019853">
    <property type="term" value="P:L-ascorbic acid biosynthetic process"/>
    <property type="evidence" value="ECO:0007669"/>
    <property type="project" value="TreeGrafter"/>
</dbReference>
<dbReference type="Gene3D" id="2.120.10.30">
    <property type="entry name" value="TolB, C-terminal domain"/>
    <property type="match status" value="3"/>
</dbReference>
<dbReference type="GO" id="GO:0004341">
    <property type="term" value="F:gluconolactonase activity"/>
    <property type="evidence" value="ECO:0007669"/>
    <property type="project" value="TreeGrafter"/>
</dbReference>
<dbReference type="Pfam" id="PF08450">
    <property type="entry name" value="SGL"/>
    <property type="match status" value="3"/>
</dbReference>
<reference evidence="3" key="1">
    <citation type="submission" date="2020-12" db="EMBL/GenBank/DDBJ databases">
        <title>Metabolic potential, ecology and presence of endohyphal bacteria is reflected in genomic diversity of Mucoromycotina.</title>
        <authorList>
            <person name="Muszewska A."/>
            <person name="Okrasinska A."/>
            <person name="Steczkiewicz K."/>
            <person name="Drgas O."/>
            <person name="Orlowska M."/>
            <person name="Perlinska-Lenart U."/>
            <person name="Aleksandrzak-Piekarczyk T."/>
            <person name="Szatraj K."/>
            <person name="Zielenkiewicz U."/>
            <person name="Pilsyk S."/>
            <person name="Malc E."/>
            <person name="Mieczkowski P."/>
            <person name="Kruszewska J.S."/>
            <person name="Biernat P."/>
            <person name="Pawlowska J."/>
        </authorList>
    </citation>
    <scope>NUCLEOTIDE SEQUENCE</scope>
    <source>
        <strain evidence="3">WA0000067209</strain>
    </source>
</reference>
<evidence type="ECO:0000313" key="4">
    <source>
        <dbReference type="Proteomes" id="UP000654370"/>
    </source>
</evidence>
<dbReference type="PANTHER" id="PTHR10907">
    <property type="entry name" value="REGUCALCIN"/>
    <property type="match status" value="1"/>
</dbReference>
<dbReference type="InterPro" id="IPR013658">
    <property type="entry name" value="SGL"/>
</dbReference>
<evidence type="ECO:0000313" key="3">
    <source>
        <dbReference type="EMBL" id="KAG2177797.1"/>
    </source>
</evidence>
<comment type="caution">
    <text evidence="3">The sequence shown here is derived from an EMBL/GenBank/DDBJ whole genome shotgun (WGS) entry which is preliminary data.</text>
</comment>
<protein>
    <recommendedName>
        <fullName evidence="2">SMP-30/Gluconolactonase/LRE-like region domain-containing protein</fullName>
    </recommendedName>
</protein>
<dbReference type="Proteomes" id="UP000654370">
    <property type="component" value="Unassembled WGS sequence"/>
</dbReference>
<dbReference type="EMBL" id="JAEPQZ010000008">
    <property type="protein sequence ID" value="KAG2177797.1"/>
    <property type="molecule type" value="Genomic_DNA"/>
</dbReference>
<evidence type="ECO:0000256" key="1">
    <source>
        <dbReference type="ARBA" id="ARBA00008853"/>
    </source>
</evidence>
<dbReference type="OrthoDB" id="423498at2759"/>
<sequence length="352" mass="38642">MKLEVYPDDDRFLLGEGPLYDEETDELHWIDITGCAIFTHRHGEPTVRYDIGEKPGVIAVRSKGGFVVASKNGFSFLKDGKLDHIVSPFGKDHPILRMNDGAVDCKGESNAADRPECQNLVVVLTRNSVLSGRFWAGSMADVEEHHDANKNRGILYRLDPDLTCHAMDDGIGIVNGKICSGQTLPQIILSRNDLLPTAFADILCLIGVCWSPDNSVMYMADSEDKKIYIYDFDAESGNISNKRLFLDTAISYPDFNPDGACIDSEGYLWWALWNGSRLIRIAPDATIVEEVTVPALRPTAPCFFGKDLSSLFITSSGAQEGGVQEGGVQEGGKNFVLKDVKVKGLPKFKFGG</sequence>
<evidence type="ECO:0000259" key="2">
    <source>
        <dbReference type="Pfam" id="PF08450"/>
    </source>
</evidence>
<gene>
    <name evidence="3" type="ORF">INT43_003044</name>
</gene>